<evidence type="ECO:0000313" key="2">
    <source>
        <dbReference type="EMBL" id="KAG9446287.1"/>
    </source>
</evidence>
<organism evidence="2 3">
    <name type="scientific">Aristolochia fimbriata</name>
    <name type="common">White veined hardy Dutchman's pipe vine</name>
    <dbReference type="NCBI Taxonomy" id="158543"/>
    <lineage>
        <taxon>Eukaryota</taxon>
        <taxon>Viridiplantae</taxon>
        <taxon>Streptophyta</taxon>
        <taxon>Embryophyta</taxon>
        <taxon>Tracheophyta</taxon>
        <taxon>Spermatophyta</taxon>
        <taxon>Magnoliopsida</taxon>
        <taxon>Magnoliidae</taxon>
        <taxon>Piperales</taxon>
        <taxon>Aristolochiaceae</taxon>
        <taxon>Aristolochia</taxon>
    </lineage>
</organism>
<dbReference type="SUPFAM" id="SSF55874">
    <property type="entry name" value="ATPase domain of HSP90 chaperone/DNA topoisomerase II/histidine kinase"/>
    <property type="match status" value="1"/>
</dbReference>
<comment type="caution">
    <text evidence="2">The sequence shown here is derived from an EMBL/GenBank/DDBJ whole genome shotgun (WGS) entry which is preliminary data.</text>
</comment>
<protein>
    <recommendedName>
        <fullName evidence="1">Sacsin/Nov domain-containing protein</fullName>
    </recommendedName>
</protein>
<sequence length="1702" mass="193892">MTPREHIEKIRREKFYIGADTSNPLSEDLHHAVRNLSAELYAKDVHFLMELIQNAEDNEYPSGLQPSLEFVITSWDITATGASATLLIFNNEKGFSEKNIDSICSVGKSTKKGKRQQGYIGEKGIGFKSVFLITTQPFIFSNGYQIGFNEDPLPDYDVPGYIVPEWVNEKPTLSDIKHVYGADKILPTTTIVLPLKSEKVAAVKQQLSTIHPEVLLFLSKIRQLSVREHTEDPGCNTISAISITSERNYEERKNINAVSSTLHLSATINTDGEKEECVYYMWRQKFPVKLENQIIRRDEIEEWVITLALPYGDHTKRGIGAPGVYAYLPTEMITNFPFIIQADFVLASSRETILLDNKWNKGILDCVPSAFVEAFTTLLAGVGTAPLSSLLEVFESLPVEKSSYPELNKVREEIKEKLVAKNILPAETCTDQRFFYKPEEVGRLVPAFWNVLTKAQMQGISLHNLSSHGTYILSSMFDNDTYDHILDFLGVGYVDADWYVMCIRNSNLPMGVSEDVYLELLCFFAENWGSYFRNTDFDTLPILKYVGLDNRVSLWSITRATGHNERICLSSDPEYISWLIDWNKEFGCITERLFMPVKTQEVLNDFPKRKIVKDWLKEIGKVHGISLWNFCCLILNEIENHRGLVVAFTHFLYHSHSRGYLSDKEVCELSKSMPIISSSRDLITRREVLLVPAKGSKWVGLLGSNPWIRERYIELGEDYLGCANFANTYTSKNQIMGFLRNYTQVKDLPDFCPPNASFTSVFSPLNLGNAFLLLDWIHNLRANGFYIPEKFLMCIKTGGWLKTSVGYRPPSESFLCDTTWGVVLQSGCELVDIPLIDEGFYGNRINGYKEELKAVGVMSEFGEACRFIGKHLMSFAASSLLTRSIVLYMLKFIRYLREKYLSPEEFIKSVKESTWLKTSVGYRSPVGSVLFGSEWHAASRISRLPLIDDTYYGNEILSYKEELQLLGVVVKFDLQIVAAKFALPSSLTSLGADSILLILKCIQNSQASNQIVSVLKSQKWVKTNHGYRLPSESFLFDYKWGTLLKVFDNIALIDEKFYQDSIRTYKEELKKTGVVVSFAEASKAVARSFRQHLSSGSLRKENVLSLLSFCKHLKETGHQVPSDLSTCLQDEKWVQTLLGYRCPKDSILFNAEWESISAIASLPFIDDSETCYGKVIHDYKDMLKELGVVVQFREGSRFVAAGLKIPQIADSVTPMNVFALLQCVRHLQEKDGTPVKELKDLKERACTRWIRTHMGYKFPGECILFNSDWGTHLHREDGPFIDEVFYGTKILSYKNELEAVGVITDCKSGSSLIASYLNYHFHTDVITRIYTYLSRVNWEPENKGTGWIWIPNGEDGEWVQPAECVLHDTDNLFGSQLNVLEKHYEKELLSFFFMALGVKPRPSIHDYRELWTNWEVEDRLLTDLECCSFWSFIAKNWNRKTEKLLSGDFSRVPVYMDTDAVKLFDKYDVFIPDDLLLKDLFEKGCANPMFVWHPQSTIPSLSRSKLFEIYGSIGVRTISEAAQKVESSIPDEIEFKLVKPSEFLHKKGIFRIILSFLSDSSRGISIEKKHQIAKRLCDVQVYESEEPITVSYVLPMSSGKSATAKASKVVRWERENSKLFIQKIDKQSGVKAKIELATRFSQVVSEGLLWDTPDWIIGLAELTKLGYLLDFDEEAVSFLLKSKNMDVPLEDEEFISSALSCN</sequence>
<dbReference type="EMBL" id="JAINDJ010000005">
    <property type="protein sequence ID" value="KAG9446287.1"/>
    <property type="molecule type" value="Genomic_DNA"/>
</dbReference>
<dbReference type="Gene3D" id="3.30.565.10">
    <property type="entry name" value="Histidine kinase-like ATPase, C-terminal domain"/>
    <property type="match status" value="1"/>
</dbReference>
<dbReference type="NCBIfam" id="NF047352">
    <property type="entry name" value="P_loop_sacsin"/>
    <property type="match status" value="1"/>
</dbReference>
<proteinExistence type="predicted"/>
<reference evidence="2 3" key="1">
    <citation type="submission" date="2021-07" db="EMBL/GenBank/DDBJ databases">
        <title>The Aristolochia fimbriata genome: insights into angiosperm evolution, floral development and chemical biosynthesis.</title>
        <authorList>
            <person name="Jiao Y."/>
        </authorList>
    </citation>
    <scope>NUCLEOTIDE SEQUENCE [LARGE SCALE GENOMIC DNA]</scope>
    <source>
        <strain evidence="2">IBCAS-2021</strain>
        <tissue evidence="2">Leaf</tissue>
    </source>
</reference>
<name>A0AAV7EBR0_ARIFI</name>
<dbReference type="PANTHER" id="PTHR32387:SF3">
    <property type="entry name" value="ATP_DNA BINDING PROTEIN"/>
    <property type="match status" value="1"/>
</dbReference>
<dbReference type="InterPro" id="IPR052957">
    <property type="entry name" value="Auxin_embryo_med"/>
</dbReference>
<accession>A0AAV7EBR0</accession>
<dbReference type="InterPro" id="IPR058210">
    <property type="entry name" value="SACS/Nov_dom"/>
</dbReference>
<evidence type="ECO:0000259" key="1">
    <source>
        <dbReference type="Pfam" id="PF25794"/>
    </source>
</evidence>
<dbReference type="Proteomes" id="UP000825729">
    <property type="component" value="Unassembled WGS sequence"/>
</dbReference>
<evidence type="ECO:0000313" key="3">
    <source>
        <dbReference type="Proteomes" id="UP000825729"/>
    </source>
</evidence>
<dbReference type="InterPro" id="IPR036890">
    <property type="entry name" value="HATPase_C_sf"/>
</dbReference>
<dbReference type="Pfam" id="PF25794">
    <property type="entry name" value="SACS"/>
    <property type="match status" value="1"/>
</dbReference>
<keyword evidence="3" id="KW-1185">Reference proteome</keyword>
<gene>
    <name evidence="2" type="ORF">H6P81_012415</name>
</gene>
<dbReference type="PANTHER" id="PTHR32387">
    <property type="entry name" value="WU:FJ29H11"/>
    <property type="match status" value="1"/>
</dbReference>
<feature type="domain" description="Sacsin/Nov" evidence="1">
    <location>
        <begin position="27"/>
        <end position="144"/>
    </location>
</feature>